<dbReference type="Proteomes" id="UP000325081">
    <property type="component" value="Unassembled WGS sequence"/>
</dbReference>
<name>A0A5A7PSF9_STRAF</name>
<dbReference type="Pfam" id="PF07816">
    <property type="entry name" value="DUF1645"/>
    <property type="match status" value="1"/>
</dbReference>
<evidence type="ECO:0000256" key="1">
    <source>
        <dbReference type="SAM" id="MobiDB-lite"/>
    </source>
</evidence>
<keyword evidence="3" id="KW-1185">Reference proteome</keyword>
<dbReference type="EMBL" id="BKCP01005017">
    <property type="protein sequence ID" value="GER35745.1"/>
    <property type="molecule type" value="Genomic_DNA"/>
</dbReference>
<evidence type="ECO:0000313" key="3">
    <source>
        <dbReference type="Proteomes" id="UP000325081"/>
    </source>
</evidence>
<accession>A0A5A7PSF9</accession>
<comment type="caution">
    <text evidence="2">The sequence shown here is derived from an EMBL/GenBank/DDBJ whole genome shotgun (WGS) entry which is preliminary data.</text>
</comment>
<dbReference type="PANTHER" id="PTHR33095">
    <property type="entry name" value="OS07G0619500 PROTEIN"/>
    <property type="match status" value="1"/>
</dbReference>
<dbReference type="PANTHER" id="PTHR33095:SF23">
    <property type="entry name" value="DUF1645 FAMILY PROTEIN"/>
    <property type="match status" value="1"/>
</dbReference>
<organism evidence="2 3">
    <name type="scientific">Striga asiatica</name>
    <name type="common">Asiatic witchweed</name>
    <name type="synonym">Buchnera asiatica</name>
    <dbReference type="NCBI Taxonomy" id="4170"/>
    <lineage>
        <taxon>Eukaryota</taxon>
        <taxon>Viridiplantae</taxon>
        <taxon>Streptophyta</taxon>
        <taxon>Embryophyta</taxon>
        <taxon>Tracheophyta</taxon>
        <taxon>Spermatophyta</taxon>
        <taxon>Magnoliopsida</taxon>
        <taxon>eudicotyledons</taxon>
        <taxon>Gunneridae</taxon>
        <taxon>Pentapetalae</taxon>
        <taxon>asterids</taxon>
        <taxon>lamiids</taxon>
        <taxon>Lamiales</taxon>
        <taxon>Orobanchaceae</taxon>
        <taxon>Buchnereae</taxon>
        <taxon>Striga</taxon>
    </lineage>
</organism>
<dbReference type="InterPro" id="IPR012442">
    <property type="entry name" value="DUF1645_plant"/>
</dbReference>
<sequence>MDIDEDAYPCPSFNSYSSGRLAEIARRMAAPNPSDDDFEFALFPEDRVISAVDLSAVFPVFDRDLLSANGGAGDKIGSKSEADLPESSVAVAPLSKLFAEESEDRASCSSTEADELESVPEGTYCVWRPRAEDRPPPGGCRKSSSTGSASKRWRFRDLLRSNSEGKDSFVFLAPKNREEKLPTAAAELPGRAKGKGAGTAARSAHELLYVHKRAVAEGNKKKSYLPYRRDLVGFFVNVDGLGKSFPRF</sequence>
<evidence type="ECO:0000313" key="2">
    <source>
        <dbReference type="EMBL" id="GER35745.1"/>
    </source>
</evidence>
<dbReference type="OrthoDB" id="1111059at2759"/>
<reference evidence="3" key="1">
    <citation type="journal article" date="2019" name="Curr. Biol.">
        <title>Genome Sequence of Striga asiatica Provides Insight into the Evolution of Plant Parasitism.</title>
        <authorList>
            <person name="Yoshida S."/>
            <person name="Kim S."/>
            <person name="Wafula E.K."/>
            <person name="Tanskanen J."/>
            <person name="Kim Y.M."/>
            <person name="Honaas L."/>
            <person name="Yang Z."/>
            <person name="Spallek T."/>
            <person name="Conn C.E."/>
            <person name="Ichihashi Y."/>
            <person name="Cheong K."/>
            <person name="Cui S."/>
            <person name="Der J.P."/>
            <person name="Gundlach H."/>
            <person name="Jiao Y."/>
            <person name="Hori C."/>
            <person name="Ishida J.K."/>
            <person name="Kasahara H."/>
            <person name="Kiba T."/>
            <person name="Kim M.S."/>
            <person name="Koo N."/>
            <person name="Laohavisit A."/>
            <person name="Lee Y.H."/>
            <person name="Lumba S."/>
            <person name="McCourt P."/>
            <person name="Mortimer J.C."/>
            <person name="Mutuku J.M."/>
            <person name="Nomura T."/>
            <person name="Sasaki-Sekimoto Y."/>
            <person name="Seto Y."/>
            <person name="Wang Y."/>
            <person name="Wakatake T."/>
            <person name="Sakakibara H."/>
            <person name="Demura T."/>
            <person name="Yamaguchi S."/>
            <person name="Yoneyama K."/>
            <person name="Manabe R.I."/>
            <person name="Nelson D.C."/>
            <person name="Schulman A.H."/>
            <person name="Timko M.P."/>
            <person name="dePamphilis C.W."/>
            <person name="Choi D."/>
            <person name="Shirasu K."/>
        </authorList>
    </citation>
    <scope>NUCLEOTIDE SEQUENCE [LARGE SCALE GENOMIC DNA]</scope>
    <source>
        <strain evidence="3">cv. UVA1</strain>
    </source>
</reference>
<protein>
    <submittedName>
        <fullName evidence="2">Uncharacterized protein</fullName>
    </submittedName>
</protein>
<proteinExistence type="predicted"/>
<gene>
    <name evidence="2" type="ORF">STAS_12046</name>
</gene>
<dbReference type="AlphaFoldDB" id="A0A5A7PSF9"/>
<feature type="region of interest" description="Disordered" evidence="1">
    <location>
        <begin position="127"/>
        <end position="148"/>
    </location>
</feature>